<keyword evidence="2" id="KW-1185">Reference proteome</keyword>
<sequence length="95" mass="10483">MLSAKSSASGKMRMLVLEIHAFASPTSGLLEAVLALGPGCPHKMAASQPPLSEYRGKLVHKLELTFLVGLQLHQTLDILRVLYVELENQHRRLQP</sequence>
<accession>A0A183TNM5</accession>
<dbReference type="EMBL" id="UYSU01043634">
    <property type="protein sequence ID" value="VDM04459.1"/>
    <property type="molecule type" value="Genomic_DNA"/>
</dbReference>
<evidence type="ECO:0000313" key="2">
    <source>
        <dbReference type="Proteomes" id="UP000275846"/>
    </source>
</evidence>
<proteinExistence type="predicted"/>
<dbReference type="WBParaSite" id="SSLN_0001875601-mRNA-1">
    <property type="protein sequence ID" value="SSLN_0001875601-mRNA-1"/>
    <property type="gene ID" value="SSLN_0001875601"/>
</dbReference>
<reference evidence="3" key="1">
    <citation type="submission" date="2016-06" db="UniProtKB">
        <authorList>
            <consortium name="WormBaseParasite"/>
        </authorList>
    </citation>
    <scope>IDENTIFICATION</scope>
</reference>
<name>A0A183TNM5_SCHSO</name>
<protein>
    <submittedName>
        <fullName evidence="3">Secreted protein</fullName>
    </submittedName>
</protein>
<evidence type="ECO:0000313" key="3">
    <source>
        <dbReference type="WBParaSite" id="SSLN_0001875601-mRNA-1"/>
    </source>
</evidence>
<evidence type="ECO:0000313" key="1">
    <source>
        <dbReference type="EMBL" id="VDM04459.1"/>
    </source>
</evidence>
<gene>
    <name evidence="1" type="ORF">SSLN_LOCUS18073</name>
</gene>
<dbReference type="AlphaFoldDB" id="A0A183TNM5"/>
<organism evidence="3">
    <name type="scientific">Schistocephalus solidus</name>
    <name type="common">Tapeworm</name>
    <dbReference type="NCBI Taxonomy" id="70667"/>
    <lineage>
        <taxon>Eukaryota</taxon>
        <taxon>Metazoa</taxon>
        <taxon>Spiralia</taxon>
        <taxon>Lophotrochozoa</taxon>
        <taxon>Platyhelminthes</taxon>
        <taxon>Cestoda</taxon>
        <taxon>Eucestoda</taxon>
        <taxon>Diphyllobothriidea</taxon>
        <taxon>Diphyllobothriidae</taxon>
        <taxon>Schistocephalus</taxon>
    </lineage>
</organism>
<dbReference type="Proteomes" id="UP000275846">
    <property type="component" value="Unassembled WGS sequence"/>
</dbReference>
<reference evidence="1 2" key="2">
    <citation type="submission" date="2018-11" db="EMBL/GenBank/DDBJ databases">
        <authorList>
            <consortium name="Pathogen Informatics"/>
        </authorList>
    </citation>
    <scope>NUCLEOTIDE SEQUENCE [LARGE SCALE GENOMIC DNA]</scope>
    <source>
        <strain evidence="1 2">NST_G2</strain>
    </source>
</reference>